<evidence type="ECO:0000313" key="3">
    <source>
        <dbReference type="Proteomes" id="UP001413721"/>
    </source>
</evidence>
<comment type="caution">
    <text evidence="2">The sequence shown here is derived from an EMBL/GenBank/DDBJ whole genome shotgun (WGS) entry which is preliminary data.</text>
</comment>
<proteinExistence type="predicted"/>
<dbReference type="Gene3D" id="3.40.710.10">
    <property type="entry name" value="DD-peptidase/beta-lactamase superfamily"/>
    <property type="match status" value="1"/>
</dbReference>
<dbReference type="InterPro" id="IPR001466">
    <property type="entry name" value="Beta-lactam-related"/>
</dbReference>
<dbReference type="PANTHER" id="PTHR43283:SF7">
    <property type="entry name" value="BETA-LACTAMASE-RELATED DOMAIN-CONTAINING PROTEIN"/>
    <property type="match status" value="1"/>
</dbReference>
<evidence type="ECO:0000313" key="2">
    <source>
        <dbReference type="EMBL" id="MEN2990997.1"/>
    </source>
</evidence>
<dbReference type="Pfam" id="PF00144">
    <property type="entry name" value="Beta-lactamase"/>
    <property type="match status" value="1"/>
</dbReference>
<gene>
    <name evidence="2" type="ORF">WG926_21985</name>
</gene>
<dbReference type="Proteomes" id="UP001413721">
    <property type="component" value="Unassembled WGS sequence"/>
</dbReference>
<name>A0ABU9YQB2_9PROT</name>
<dbReference type="GO" id="GO:0016787">
    <property type="term" value="F:hydrolase activity"/>
    <property type="evidence" value="ECO:0007669"/>
    <property type="project" value="UniProtKB-KW"/>
</dbReference>
<dbReference type="PANTHER" id="PTHR43283">
    <property type="entry name" value="BETA-LACTAMASE-RELATED"/>
    <property type="match status" value="1"/>
</dbReference>
<evidence type="ECO:0000259" key="1">
    <source>
        <dbReference type="Pfam" id="PF00144"/>
    </source>
</evidence>
<dbReference type="EMBL" id="JBBKTW010000009">
    <property type="protein sequence ID" value="MEN2990997.1"/>
    <property type="molecule type" value="Genomic_DNA"/>
</dbReference>
<accession>A0ABU9YQB2</accession>
<reference evidence="2 3" key="1">
    <citation type="submission" date="2024-03" db="EMBL/GenBank/DDBJ databases">
        <title>High-quality draft genome sequencing of Tistrella sp. BH-R2-4.</title>
        <authorList>
            <person name="Dong C."/>
        </authorList>
    </citation>
    <scope>NUCLEOTIDE SEQUENCE [LARGE SCALE GENOMIC DNA]</scope>
    <source>
        <strain evidence="2 3">BH-R2-4</strain>
    </source>
</reference>
<feature type="domain" description="Beta-lactamase-related" evidence="1">
    <location>
        <begin position="94"/>
        <end position="382"/>
    </location>
</feature>
<sequence length="405" mass="44222">MNEQTPDIAPWRDPMMPGAPLLPQPGWSIPPYHRWTFQHMREMTPTAQVWRGPGPVMALDEAPEPLGGLSLRLPGCDGSETLDAFLDRSWTDGFLVLHRGRIVFERYMNGMIRRRPHLSMSVAKSIAGTVAGILNHRGVLDLGAPVPAYLPELAATAYRDATVQNLLDMTSGVVFDESYDTPGSHMQKLGLACAWGGGGRSRPEGWPETIWQLVLTLAEQDGPHGQVFRYRSIETDVLGFLMERATGLPLAELVSEVLWAPMGAEEDAAYTVDLGGFALADGGFNATLRDYGRYGQLLVDGGRRGDRQIVPEAWIEACRFGRGGRFEGIYAEVLPGGGYHNKIWQVDRSRGSFVARGIYGQFIFVDPQAQYAAVKLSTWPTPLSVPGAVQTIAAFQAIGAALEAA</sequence>
<protein>
    <submittedName>
        <fullName evidence="2">Serine hydrolase</fullName>
        <ecNumber evidence="2">3.-.-.-</ecNumber>
    </submittedName>
</protein>
<dbReference type="InterPro" id="IPR050789">
    <property type="entry name" value="Diverse_Enzym_Activities"/>
</dbReference>
<dbReference type="InterPro" id="IPR012338">
    <property type="entry name" value="Beta-lactam/transpept-like"/>
</dbReference>
<dbReference type="EC" id="3.-.-.-" evidence="2"/>
<organism evidence="2 3">
    <name type="scientific">Tistrella arctica</name>
    <dbReference type="NCBI Taxonomy" id="3133430"/>
    <lineage>
        <taxon>Bacteria</taxon>
        <taxon>Pseudomonadati</taxon>
        <taxon>Pseudomonadota</taxon>
        <taxon>Alphaproteobacteria</taxon>
        <taxon>Geminicoccales</taxon>
        <taxon>Geminicoccaceae</taxon>
        <taxon>Tistrella</taxon>
    </lineage>
</organism>
<keyword evidence="3" id="KW-1185">Reference proteome</keyword>
<dbReference type="RefSeq" id="WP_345936303.1">
    <property type="nucleotide sequence ID" value="NZ_JBBKTV010000025.1"/>
</dbReference>
<dbReference type="SUPFAM" id="SSF56601">
    <property type="entry name" value="beta-lactamase/transpeptidase-like"/>
    <property type="match status" value="1"/>
</dbReference>
<keyword evidence="2" id="KW-0378">Hydrolase</keyword>